<evidence type="ECO:0000256" key="21">
    <source>
        <dbReference type="SAM" id="Phobius"/>
    </source>
</evidence>
<dbReference type="Proteomes" id="UP001497457">
    <property type="component" value="Chromosome 16b"/>
</dbReference>
<dbReference type="GO" id="GO:0004464">
    <property type="term" value="F:leukotriene-C4 synthase activity"/>
    <property type="evidence" value="ECO:0007669"/>
    <property type="project" value="UniProtKB-EC"/>
</dbReference>
<keyword evidence="11" id="KW-0456">Lyase</keyword>
<evidence type="ECO:0000256" key="12">
    <source>
        <dbReference type="ARBA" id="ARBA00023288"/>
    </source>
</evidence>
<name>A0ABC8YND6_9POAL</name>
<evidence type="ECO:0000256" key="3">
    <source>
        <dbReference type="ARBA" id="ARBA00022692"/>
    </source>
</evidence>
<dbReference type="GO" id="GO:0016740">
    <property type="term" value="F:transferase activity"/>
    <property type="evidence" value="ECO:0007669"/>
    <property type="project" value="UniProtKB-KW"/>
</dbReference>
<keyword evidence="7" id="KW-0443">Lipid metabolism</keyword>
<organism evidence="22 23">
    <name type="scientific">Urochloa decumbens</name>
    <dbReference type="NCBI Taxonomy" id="240449"/>
    <lineage>
        <taxon>Eukaryota</taxon>
        <taxon>Viridiplantae</taxon>
        <taxon>Streptophyta</taxon>
        <taxon>Embryophyta</taxon>
        <taxon>Tracheophyta</taxon>
        <taxon>Spermatophyta</taxon>
        <taxon>Magnoliopsida</taxon>
        <taxon>Liliopsida</taxon>
        <taxon>Poales</taxon>
        <taxon>Poaceae</taxon>
        <taxon>PACMAD clade</taxon>
        <taxon>Panicoideae</taxon>
        <taxon>Panicodae</taxon>
        <taxon>Paniceae</taxon>
        <taxon>Melinidinae</taxon>
        <taxon>Urochloa</taxon>
    </lineage>
</organism>
<keyword evidence="3 21" id="KW-0812">Transmembrane</keyword>
<reference evidence="22 23" key="2">
    <citation type="submission" date="2024-10" db="EMBL/GenBank/DDBJ databases">
        <authorList>
            <person name="Ryan C."/>
        </authorList>
    </citation>
    <scope>NUCLEOTIDE SEQUENCE [LARGE SCALE GENOMIC DNA]</scope>
</reference>
<dbReference type="GO" id="GO:0006629">
    <property type="term" value="P:lipid metabolic process"/>
    <property type="evidence" value="ECO:0007669"/>
    <property type="project" value="UniProtKB-KW"/>
</dbReference>
<keyword evidence="4" id="KW-1000">Mitochondrion outer membrane</keyword>
<evidence type="ECO:0000256" key="15">
    <source>
        <dbReference type="ARBA" id="ARBA00039056"/>
    </source>
</evidence>
<evidence type="ECO:0000256" key="2">
    <source>
        <dbReference type="ARBA" id="ARBA00022679"/>
    </source>
</evidence>
<accession>A0ABC8YND6</accession>
<keyword evidence="5 21" id="KW-1133">Transmembrane helix</keyword>
<evidence type="ECO:0000256" key="10">
    <source>
        <dbReference type="ARBA" id="ARBA00023139"/>
    </source>
</evidence>
<dbReference type="InterPro" id="IPR023352">
    <property type="entry name" value="MAPEG-like_dom_sf"/>
</dbReference>
<evidence type="ECO:0000256" key="14">
    <source>
        <dbReference type="ARBA" id="ARBA00037916"/>
    </source>
</evidence>
<evidence type="ECO:0000313" key="23">
    <source>
        <dbReference type="Proteomes" id="UP001497457"/>
    </source>
</evidence>
<feature type="transmembrane region" description="Helical" evidence="21">
    <location>
        <begin position="12"/>
        <end position="30"/>
    </location>
</feature>
<evidence type="ECO:0000256" key="13">
    <source>
        <dbReference type="ARBA" id="ARBA00037884"/>
    </source>
</evidence>
<evidence type="ECO:0000256" key="9">
    <source>
        <dbReference type="ARBA" id="ARBA00023136"/>
    </source>
</evidence>
<keyword evidence="23" id="KW-1185">Reference proteome</keyword>
<keyword evidence="9 21" id="KW-0472">Membrane</keyword>
<proteinExistence type="predicted"/>
<keyword evidence="8" id="KW-0496">Mitochondrion</keyword>
<protein>
    <recommendedName>
        <fullName evidence="18">Glutathione S-transferase 3, mitochondrial</fullName>
        <ecNumber evidence="15">4.4.1.20</ecNumber>
    </recommendedName>
    <alternativeName>
        <fullName evidence="19">Glutathione peroxidase MGST3</fullName>
    </alternativeName>
    <alternativeName>
        <fullName evidence="20">LTC4 synthase MGST3</fullName>
    </alternativeName>
</protein>
<evidence type="ECO:0000256" key="8">
    <source>
        <dbReference type="ARBA" id="ARBA00023128"/>
    </source>
</evidence>
<sequence>MAASIELPKEYGYVVLVLVAYAFLNFWMSFQVGKARKKYKVFYPTLYAVESENKDAKLFNCVQGAPELAGDDAALLRRAASGGLRHPGAAAVLGALYTVARFFYFKGYATGDPRNRMKIGVRLSALAGVGLICCTASFGISLVVRETQTL</sequence>
<keyword evidence="12" id="KW-0449">Lipoprotein</keyword>
<dbReference type="FunFam" id="1.20.120.550:FF:000004">
    <property type="entry name" value="Microsomal glutathione S-transferase 3"/>
    <property type="match status" value="1"/>
</dbReference>
<keyword evidence="6" id="KW-0560">Oxidoreductase</keyword>
<dbReference type="Pfam" id="PF01124">
    <property type="entry name" value="MAPEG"/>
    <property type="match status" value="2"/>
</dbReference>
<dbReference type="Gene3D" id="1.20.120.550">
    <property type="entry name" value="Membrane associated eicosanoid/glutathione metabolism-like domain"/>
    <property type="match status" value="2"/>
</dbReference>
<comment type="pathway">
    <text evidence="14">Lipid metabolism; arachidonate metabolism.</text>
</comment>
<comment type="subcellular location">
    <subcellularLocation>
        <location evidence="1">Mitochondrion outer membrane</location>
        <topology evidence="1">Multi-pass membrane protein</topology>
    </subcellularLocation>
</comment>
<comment type="pathway">
    <text evidence="13">Lipid metabolism; leukotriene C4 biosynthesis.</text>
</comment>
<evidence type="ECO:0000256" key="17">
    <source>
        <dbReference type="ARBA" id="ARBA00051411"/>
    </source>
</evidence>
<dbReference type="PANTHER" id="PTHR10250:SF22">
    <property type="entry name" value="MICROSOMAL GLUTATHIONE S-TRANSFERASE"/>
    <property type="match status" value="1"/>
</dbReference>
<dbReference type="EMBL" id="OZ075126">
    <property type="protein sequence ID" value="CAL4943978.1"/>
    <property type="molecule type" value="Genomic_DNA"/>
</dbReference>
<evidence type="ECO:0000256" key="7">
    <source>
        <dbReference type="ARBA" id="ARBA00023098"/>
    </source>
</evidence>
<evidence type="ECO:0000256" key="5">
    <source>
        <dbReference type="ARBA" id="ARBA00022989"/>
    </source>
</evidence>
<dbReference type="SUPFAM" id="SSF161084">
    <property type="entry name" value="MAPEG domain-like"/>
    <property type="match status" value="1"/>
</dbReference>
<dbReference type="AlphaFoldDB" id="A0ABC8YND6"/>
<feature type="transmembrane region" description="Helical" evidence="21">
    <location>
        <begin position="125"/>
        <end position="144"/>
    </location>
</feature>
<evidence type="ECO:0000256" key="18">
    <source>
        <dbReference type="ARBA" id="ARBA00069748"/>
    </source>
</evidence>
<evidence type="ECO:0000256" key="11">
    <source>
        <dbReference type="ARBA" id="ARBA00023239"/>
    </source>
</evidence>
<evidence type="ECO:0000256" key="16">
    <source>
        <dbReference type="ARBA" id="ARBA00049298"/>
    </source>
</evidence>
<evidence type="ECO:0000313" key="22">
    <source>
        <dbReference type="EMBL" id="CAL4943978.1"/>
    </source>
</evidence>
<keyword evidence="10" id="KW-0564">Palmitate</keyword>
<dbReference type="InterPro" id="IPR050997">
    <property type="entry name" value="MAPEG"/>
</dbReference>
<evidence type="ECO:0000256" key="19">
    <source>
        <dbReference type="ARBA" id="ARBA00075145"/>
    </source>
</evidence>
<comment type="catalytic activity">
    <reaction evidence="17">
        <text>15-deoxy-Delta(12,14)-prostaglandin J2 + glutathione = 15-deoxy-Delta(12,14)-prostaglandin J2-S-(R)-glutathione</text>
        <dbReference type="Rhea" id="RHEA:75963"/>
        <dbReference type="ChEBI" id="CHEBI:57925"/>
        <dbReference type="ChEBI" id="CHEBI:85236"/>
        <dbReference type="ChEBI" id="CHEBI:194498"/>
    </reaction>
    <physiologicalReaction direction="left-to-right" evidence="17">
        <dbReference type="Rhea" id="RHEA:75964"/>
    </physiologicalReaction>
</comment>
<evidence type="ECO:0000256" key="4">
    <source>
        <dbReference type="ARBA" id="ARBA00022787"/>
    </source>
</evidence>
<evidence type="ECO:0000256" key="6">
    <source>
        <dbReference type="ARBA" id="ARBA00023002"/>
    </source>
</evidence>
<evidence type="ECO:0000256" key="20">
    <source>
        <dbReference type="ARBA" id="ARBA00076908"/>
    </source>
</evidence>
<dbReference type="GO" id="GO:0016491">
    <property type="term" value="F:oxidoreductase activity"/>
    <property type="evidence" value="ECO:0007669"/>
    <property type="project" value="UniProtKB-KW"/>
</dbReference>
<feature type="transmembrane region" description="Helical" evidence="21">
    <location>
        <begin position="87"/>
        <end position="105"/>
    </location>
</feature>
<dbReference type="InterPro" id="IPR001129">
    <property type="entry name" value="Membr-assoc_MAPEG"/>
</dbReference>
<keyword evidence="2" id="KW-0808">Transferase</keyword>
<dbReference type="PANTHER" id="PTHR10250">
    <property type="entry name" value="MICROSOMAL GLUTATHIONE S-TRANSFERASE"/>
    <property type="match status" value="1"/>
</dbReference>
<reference evidence="23" key="1">
    <citation type="submission" date="2024-06" db="EMBL/GenBank/DDBJ databases">
        <authorList>
            <person name="Ryan C."/>
        </authorList>
    </citation>
    <scope>NUCLEOTIDE SEQUENCE [LARGE SCALE GENOMIC DNA]</scope>
</reference>
<gene>
    <name evidence="22" type="ORF">URODEC1_LOCUS34497</name>
</gene>
<dbReference type="GO" id="GO:0006691">
    <property type="term" value="P:leukotriene metabolic process"/>
    <property type="evidence" value="ECO:0007669"/>
    <property type="project" value="UniProtKB-ARBA"/>
</dbReference>
<dbReference type="EC" id="4.4.1.20" evidence="15"/>
<comment type="catalytic activity">
    <reaction evidence="16">
        <text>leukotriene C4 = leukotriene A4 + glutathione</text>
        <dbReference type="Rhea" id="RHEA:17617"/>
        <dbReference type="ChEBI" id="CHEBI:57463"/>
        <dbReference type="ChEBI" id="CHEBI:57925"/>
        <dbReference type="ChEBI" id="CHEBI:57973"/>
        <dbReference type="EC" id="4.4.1.20"/>
    </reaction>
    <physiologicalReaction direction="right-to-left" evidence="16">
        <dbReference type="Rhea" id="RHEA:17619"/>
    </physiologicalReaction>
</comment>
<evidence type="ECO:0000256" key="1">
    <source>
        <dbReference type="ARBA" id="ARBA00004374"/>
    </source>
</evidence>
<dbReference type="GO" id="GO:0005741">
    <property type="term" value="C:mitochondrial outer membrane"/>
    <property type="evidence" value="ECO:0007669"/>
    <property type="project" value="UniProtKB-SubCell"/>
</dbReference>